<organism evidence="8 9">
    <name type="scientific">Helicobacter aurati</name>
    <dbReference type="NCBI Taxonomy" id="137778"/>
    <lineage>
        <taxon>Bacteria</taxon>
        <taxon>Pseudomonadati</taxon>
        <taxon>Campylobacterota</taxon>
        <taxon>Epsilonproteobacteria</taxon>
        <taxon>Campylobacterales</taxon>
        <taxon>Helicobacteraceae</taxon>
        <taxon>Helicobacter</taxon>
    </lineage>
</organism>
<dbReference type="GO" id="GO:0005737">
    <property type="term" value="C:cytoplasm"/>
    <property type="evidence" value="ECO:0007669"/>
    <property type="project" value="UniProtKB-SubCell"/>
</dbReference>
<evidence type="ECO:0000313" key="9">
    <source>
        <dbReference type="Proteomes" id="UP000256424"/>
    </source>
</evidence>
<comment type="pathway">
    <text evidence="4">Amino-acid biosynthesis; L-proline biosynthesis; L-proline from L-glutamate 5-semialdehyde: step 1/1.</text>
</comment>
<dbReference type="PANTHER" id="PTHR11645:SF0">
    <property type="entry name" value="PYRROLINE-5-CARBOXYLATE REDUCTASE 3"/>
    <property type="match status" value="1"/>
</dbReference>
<comment type="caution">
    <text evidence="8">The sequence shown here is derived from an EMBL/GenBank/DDBJ whole genome shotgun (WGS) entry which is preliminary data.</text>
</comment>
<evidence type="ECO:0000256" key="3">
    <source>
        <dbReference type="ARBA" id="ARBA00023002"/>
    </source>
</evidence>
<protein>
    <recommendedName>
        <fullName evidence="4">Pyrroline-5-carboxylate reductase</fullName>
        <shortName evidence="4">P5C reductase</shortName>
        <shortName evidence="4">P5CR</shortName>
        <ecNumber evidence="4">1.5.1.2</ecNumber>
    </recommendedName>
    <alternativeName>
        <fullName evidence="4">PCA reductase</fullName>
    </alternativeName>
</protein>
<dbReference type="UniPathway" id="UPA00098">
    <property type="reaction ID" value="UER00361"/>
</dbReference>
<gene>
    <name evidence="4" type="primary">proC</name>
    <name evidence="8" type="ORF">CQA66_06795</name>
</gene>
<evidence type="ECO:0000259" key="6">
    <source>
        <dbReference type="Pfam" id="PF03807"/>
    </source>
</evidence>
<evidence type="ECO:0000256" key="5">
    <source>
        <dbReference type="PIRSR" id="PIRSR000193-1"/>
    </source>
</evidence>
<dbReference type="InterPro" id="IPR028939">
    <property type="entry name" value="P5C_Rdtase_cat_N"/>
</dbReference>
<dbReference type="GO" id="GO:0055129">
    <property type="term" value="P:L-proline biosynthetic process"/>
    <property type="evidence" value="ECO:0007669"/>
    <property type="project" value="UniProtKB-UniRule"/>
</dbReference>
<dbReference type="SUPFAM" id="SSF51735">
    <property type="entry name" value="NAD(P)-binding Rossmann-fold domains"/>
    <property type="match status" value="1"/>
</dbReference>
<comment type="similarity">
    <text evidence="1 4">Belongs to the pyrroline-5-carboxylate reductase family.</text>
</comment>
<feature type="binding site" evidence="5">
    <location>
        <begin position="81"/>
        <end position="84"/>
    </location>
    <ligand>
        <name>NADP(+)</name>
        <dbReference type="ChEBI" id="CHEBI:58349"/>
    </ligand>
</feature>
<name>A0A3D8J215_9HELI</name>
<dbReference type="Pfam" id="PF03807">
    <property type="entry name" value="F420_oxidored"/>
    <property type="match status" value="1"/>
</dbReference>
<comment type="catalytic activity">
    <reaction evidence="4">
        <text>L-proline + NADP(+) = (S)-1-pyrroline-5-carboxylate + NADPH + 2 H(+)</text>
        <dbReference type="Rhea" id="RHEA:14109"/>
        <dbReference type="ChEBI" id="CHEBI:15378"/>
        <dbReference type="ChEBI" id="CHEBI:17388"/>
        <dbReference type="ChEBI" id="CHEBI:57783"/>
        <dbReference type="ChEBI" id="CHEBI:58349"/>
        <dbReference type="ChEBI" id="CHEBI:60039"/>
        <dbReference type="EC" id="1.5.1.2"/>
    </reaction>
</comment>
<proteinExistence type="inferred from homology"/>
<dbReference type="Proteomes" id="UP000256424">
    <property type="component" value="Unassembled WGS sequence"/>
</dbReference>
<dbReference type="RefSeq" id="WP_104762218.1">
    <property type="nucleotide sequence ID" value="NZ_FZPM01000002.1"/>
</dbReference>
<dbReference type="InterPro" id="IPR036291">
    <property type="entry name" value="NAD(P)-bd_dom_sf"/>
</dbReference>
<dbReference type="Gene3D" id="3.40.50.720">
    <property type="entry name" value="NAD(P)-binding Rossmann-like Domain"/>
    <property type="match status" value="1"/>
</dbReference>
<evidence type="ECO:0000256" key="1">
    <source>
        <dbReference type="ARBA" id="ARBA00005525"/>
    </source>
</evidence>
<comment type="function">
    <text evidence="4">Catalyzes the reduction of 1-pyrroline-5-carboxylate (PCA) to L-proline.</text>
</comment>
<keyword evidence="3 4" id="KW-0560">Oxidoreductase</keyword>
<comment type="subcellular location">
    <subcellularLocation>
        <location evidence="4">Cytoplasm</location>
    </subcellularLocation>
</comment>
<keyword evidence="4" id="KW-0963">Cytoplasm</keyword>
<feature type="binding site" evidence="5">
    <location>
        <begin position="6"/>
        <end position="11"/>
    </location>
    <ligand>
        <name>NADP(+)</name>
        <dbReference type="ChEBI" id="CHEBI:58349"/>
    </ligand>
</feature>
<evidence type="ECO:0000256" key="4">
    <source>
        <dbReference type="HAMAP-Rule" id="MF_01925"/>
    </source>
</evidence>
<dbReference type="Gene3D" id="1.10.3730.10">
    <property type="entry name" value="ProC C-terminal domain-like"/>
    <property type="match status" value="1"/>
</dbReference>
<dbReference type="HAMAP" id="MF_01925">
    <property type="entry name" value="P5C_reductase"/>
    <property type="match status" value="1"/>
</dbReference>
<evidence type="ECO:0000259" key="7">
    <source>
        <dbReference type="Pfam" id="PF14748"/>
    </source>
</evidence>
<dbReference type="EC" id="1.5.1.2" evidence="4"/>
<dbReference type="PIRSF" id="PIRSF000193">
    <property type="entry name" value="Pyrrol-5-carb_rd"/>
    <property type="match status" value="1"/>
</dbReference>
<feature type="domain" description="Pyrroline-5-carboxylate reductase catalytic N-terminal" evidence="6">
    <location>
        <begin position="3"/>
        <end position="65"/>
    </location>
</feature>
<keyword evidence="4" id="KW-0028">Amino-acid biosynthesis</keyword>
<accession>A0A3D8J215</accession>
<keyword evidence="4" id="KW-0641">Proline biosynthesis</keyword>
<dbReference type="SUPFAM" id="SSF48179">
    <property type="entry name" value="6-phosphogluconate dehydrogenase C-terminal domain-like"/>
    <property type="match status" value="1"/>
</dbReference>
<evidence type="ECO:0000313" key="8">
    <source>
        <dbReference type="EMBL" id="RDU71246.1"/>
    </source>
</evidence>
<keyword evidence="2 4" id="KW-0521">NADP</keyword>
<dbReference type="InterPro" id="IPR029036">
    <property type="entry name" value="P5CR_dimer"/>
</dbReference>
<sequence length="305" mass="33615">MELTIIGYGNMAKAILQGLLQKSKTHVNIQKIRIVGRNPHKIESWLESLLAKQQCEFIRDKDIILQKTLQVQCDKRAILLACKPYNLRDFSFNGHAQILYSVLAGIGLEELKSHISSDHYVMIMPNICAAIGLSSNAVLWQNNTKTQSIQKAGEVLDSLIGQNANIHYIDKMQEPKMKTIIENFITSFGNCIFVQNEQELHASIATNGSSPAILALVAQAIINAGVCSGLHLETSKQLVQKSFEGIAQLLNTKTPQEIKDSITSPNGTTAKALLHCDEHAIQGNITRALLKAVEKAHSKQDSDKP</sequence>
<dbReference type="InterPro" id="IPR000304">
    <property type="entry name" value="Pyrroline-COOH_reductase"/>
</dbReference>
<dbReference type="OrthoDB" id="9805754at2"/>
<dbReference type="InterPro" id="IPR008927">
    <property type="entry name" value="6-PGluconate_DH-like_C_sf"/>
</dbReference>
<dbReference type="EMBL" id="NXLW01000013">
    <property type="protein sequence ID" value="RDU71246.1"/>
    <property type="molecule type" value="Genomic_DNA"/>
</dbReference>
<evidence type="ECO:0000256" key="2">
    <source>
        <dbReference type="ARBA" id="ARBA00022857"/>
    </source>
</evidence>
<reference evidence="8 9" key="1">
    <citation type="submission" date="2018-04" db="EMBL/GenBank/DDBJ databases">
        <title>Novel Campyloabacter and Helicobacter Species and Strains.</title>
        <authorList>
            <person name="Mannion A.J."/>
            <person name="Shen Z."/>
            <person name="Fox J.G."/>
        </authorList>
    </citation>
    <scope>NUCLEOTIDE SEQUENCE [LARGE SCALE GENOMIC DNA]</scope>
    <source>
        <strain evidence="8 9">MIT 97-5075</strain>
    </source>
</reference>
<feature type="domain" description="Pyrroline-5-carboxylate reductase dimerisation" evidence="7">
    <location>
        <begin position="197"/>
        <end position="297"/>
    </location>
</feature>
<comment type="catalytic activity">
    <reaction evidence="4">
        <text>L-proline + NAD(+) = (S)-1-pyrroline-5-carboxylate + NADH + 2 H(+)</text>
        <dbReference type="Rhea" id="RHEA:14105"/>
        <dbReference type="ChEBI" id="CHEBI:15378"/>
        <dbReference type="ChEBI" id="CHEBI:17388"/>
        <dbReference type="ChEBI" id="CHEBI:57540"/>
        <dbReference type="ChEBI" id="CHEBI:57945"/>
        <dbReference type="ChEBI" id="CHEBI:60039"/>
        <dbReference type="EC" id="1.5.1.2"/>
    </reaction>
</comment>
<dbReference type="AlphaFoldDB" id="A0A3D8J215"/>
<keyword evidence="9" id="KW-1185">Reference proteome</keyword>
<dbReference type="Pfam" id="PF14748">
    <property type="entry name" value="P5CR_dimer"/>
    <property type="match status" value="1"/>
</dbReference>
<dbReference type="PANTHER" id="PTHR11645">
    <property type="entry name" value="PYRROLINE-5-CARBOXYLATE REDUCTASE"/>
    <property type="match status" value="1"/>
</dbReference>
<dbReference type="GO" id="GO:0004735">
    <property type="term" value="F:pyrroline-5-carboxylate reductase activity"/>
    <property type="evidence" value="ECO:0007669"/>
    <property type="project" value="UniProtKB-UniRule"/>
</dbReference>